<dbReference type="EMBL" id="AHAT01030786">
    <property type="status" value="NOT_ANNOTATED_CDS"/>
    <property type="molecule type" value="Genomic_DNA"/>
</dbReference>
<dbReference type="SUPFAM" id="SSF51197">
    <property type="entry name" value="Clavaminate synthase-like"/>
    <property type="match status" value="1"/>
</dbReference>
<evidence type="ECO:0000256" key="1">
    <source>
        <dbReference type="ARBA" id="ARBA00023002"/>
    </source>
</evidence>
<dbReference type="HOGENOM" id="CLU_021859_3_1_1"/>
<evidence type="ECO:0000313" key="4">
    <source>
        <dbReference type="Proteomes" id="UP000018468"/>
    </source>
</evidence>
<evidence type="ECO:0000313" key="3">
    <source>
        <dbReference type="Ensembl" id="ENSLOCP00000007808.1"/>
    </source>
</evidence>
<dbReference type="EMBL" id="AHAT01030787">
    <property type="status" value="NOT_ANNOTATED_CDS"/>
    <property type="molecule type" value="Genomic_DNA"/>
</dbReference>
<keyword evidence="4" id="KW-1185">Reference proteome</keyword>
<dbReference type="PANTHER" id="PTHR10696">
    <property type="entry name" value="GAMMA-BUTYROBETAINE HYDROXYLASE-RELATED"/>
    <property type="match status" value="1"/>
</dbReference>
<dbReference type="InterPro" id="IPR042098">
    <property type="entry name" value="TauD-like_sf"/>
</dbReference>
<dbReference type="GO" id="GO:0045329">
    <property type="term" value="P:carnitine biosynthetic process"/>
    <property type="evidence" value="ECO:0000318"/>
    <property type="project" value="GO_Central"/>
</dbReference>
<dbReference type="OMA" id="YEAYDKF"/>
<dbReference type="Ensembl" id="ENSLOCT00000007818.1">
    <property type="protein sequence ID" value="ENSLOCP00000007808.1"/>
    <property type="gene ID" value="ENSLOCG00000006463.1"/>
</dbReference>
<sequence length="273" mass="31392">KQYWGSELRIPTASFEEVLSDDKAAYSWLTTLRRVGIVYLKGAPAEQGQVARLSDRIGYLRLTFYGWLMPLSRAVRSLRSPLTKGVEQNAFYNIIPHHTSHVYLIIIFKQMTSGYMRISCFFKGNQQSERVSPDCWKLISVGFCLYTRIDHKALLKLNLQHKVIEVDADGQVVRINYNNATRDSVLDAPLEQIQPFYGALKAFVDLMGRPQNLVTYRMEPGDVVTFDNWRLLHGRRSYVSTRGTPRHLEGAYLDWDEVMSRLRILGKAIRGDS</sequence>
<dbReference type="EMBL" id="AHAT01030779">
    <property type="status" value="NOT_ANNOTATED_CDS"/>
    <property type="molecule type" value="Genomic_DNA"/>
</dbReference>
<organism evidence="3 4">
    <name type="scientific">Lepisosteus oculatus</name>
    <name type="common">Spotted gar</name>
    <dbReference type="NCBI Taxonomy" id="7918"/>
    <lineage>
        <taxon>Eukaryota</taxon>
        <taxon>Metazoa</taxon>
        <taxon>Chordata</taxon>
        <taxon>Craniata</taxon>
        <taxon>Vertebrata</taxon>
        <taxon>Euteleostomi</taxon>
        <taxon>Actinopterygii</taxon>
        <taxon>Neopterygii</taxon>
        <taxon>Holostei</taxon>
        <taxon>Semionotiformes</taxon>
        <taxon>Lepisosteidae</taxon>
        <taxon>Lepisosteus</taxon>
    </lineage>
</organism>
<protein>
    <submittedName>
        <fullName evidence="3">Gamma-butyrobetaine hydroxylase 1</fullName>
    </submittedName>
</protein>
<evidence type="ECO:0000259" key="2">
    <source>
        <dbReference type="Pfam" id="PF02668"/>
    </source>
</evidence>
<dbReference type="EMBL" id="AHAT01030783">
    <property type="status" value="NOT_ANNOTATED_CDS"/>
    <property type="molecule type" value="Genomic_DNA"/>
</dbReference>
<reference evidence="4" key="1">
    <citation type="submission" date="2011-12" db="EMBL/GenBank/DDBJ databases">
        <title>The Draft Genome of Lepisosteus oculatus.</title>
        <authorList>
            <consortium name="The Broad Institute Genome Assembly &amp; Analysis Group"/>
            <consortium name="Computational R&amp;D Group"/>
            <consortium name="and Sequencing Platform"/>
            <person name="Di Palma F."/>
            <person name="Alfoldi J."/>
            <person name="Johnson J."/>
            <person name="Berlin A."/>
            <person name="Gnerre S."/>
            <person name="Jaffe D."/>
            <person name="MacCallum I."/>
            <person name="Young S."/>
            <person name="Walker B.J."/>
            <person name="Lander E.S."/>
            <person name="Lindblad-Toh K."/>
        </authorList>
    </citation>
    <scope>NUCLEOTIDE SEQUENCE [LARGE SCALE GENOMIC DNA]</scope>
</reference>
<dbReference type="FunFam" id="3.60.130.10:FF:000055">
    <property type="entry name" value="Butyrobetaine (gamma), 2-oxoglutarate dioxygenase (gamma-butyrobetaine hydroxylase) 1"/>
    <property type="match status" value="1"/>
</dbReference>
<feature type="domain" description="TauD/TfdA-like" evidence="2">
    <location>
        <begin position="160"/>
        <end position="252"/>
    </location>
</feature>
<dbReference type="InParanoid" id="W5MHE9"/>
<dbReference type="PANTHER" id="PTHR10696:SF33">
    <property type="entry name" value="GAMMA-BUTYROBETAINE DIOXYGENASE"/>
    <property type="match status" value="1"/>
</dbReference>
<dbReference type="EMBL" id="AHAT01030784">
    <property type="status" value="NOT_ANNOTATED_CDS"/>
    <property type="molecule type" value="Genomic_DNA"/>
</dbReference>
<dbReference type="FunCoup" id="W5MHE9">
    <property type="interactions" value="333"/>
</dbReference>
<dbReference type="Bgee" id="ENSLOCG00000006463">
    <property type="expression patterns" value="Expressed in muscle tissue and 12 other cell types or tissues"/>
</dbReference>
<proteinExistence type="predicted"/>
<dbReference type="EMBL" id="AHAT01030782">
    <property type="status" value="NOT_ANNOTATED_CDS"/>
    <property type="molecule type" value="Genomic_DNA"/>
</dbReference>
<dbReference type="EMBL" id="AHAT01030785">
    <property type="status" value="NOT_ANNOTATED_CDS"/>
    <property type="molecule type" value="Genomic_DNA"/>
</dbReference>
<reference evidence="3" key="3">
    <citation type="submission" date="2025-09" db="UniProtKB">
        <authorList>
            <consortium name="Ensembl"/>
        </authorList>
    </citation>
    <scope>IDENTIFICATION</scope>
</reference>
<dbReference type="Pfam" id="PF02668">
    <property type="entry name" value="TauD"/>
    <property type="match status" value="1"/>
</dbReference>
<dbReference type="InterPro" id="IPR003819">
    <property type="entry name" value="TauD/TfdA-like"/>
</dbReference>
<dbReference type="EMBL" id="AHAT01030780">
    <property type="status" value="NOT_ANNOTATED_CDS"/>
    <property type="molecule type" value="Genomic_DNA"/>
</dbReference>
<dbReference type="Proteomes" id="UP000018468">
    <property type="component" value="Linkage group LG27"/>
</dbReference>
<reference evidence="3" key="2">
    <citation type="submission" date="2025-08" db="UniProtKB">
        <authorList>
            <consortium name="Ensembl"/>
        </authorList>
    </citation>
    <scope>IDENTIFICATION</scope>
</reference>
<name>W5MHE9_LEPOC</name>
<dbReference type="InterPro" id="IPR050411">
    <property type="entry name" value="AlphaKG_dependent_hydroxylases"/>
</dbReference>
<dbReference type="EMBL" id="AHAT01030778">
    <property type="status" value="NOT_ANNOTATED_CDS"/>
    <property type="molecule type" value="Genomic_DNA"/>
</dbReference>
<dbReference type="GO" id="GO:0008336">
    <property type="term" value="F:gamma-butyrobetaine dioxygenase activity"/>
    <property type="evidence" value="ECO:0000318"/>
    <property type="project" value="GO_Central"/>
</dbReference>
<dbReference type="AlphaFoldDB" id="W5MHE9"/>
<dbReference type="GO" id="GO:0005739">
    <property type="term" value="C:mitochondrion"/>
    <property type="evidence" value="ECO:0000318"/>
    <property type="project" value="GO_Central"/>
</dbReference>
<dbReference type="Gene3D" id="3.60.130.10">
    <property type="entry name" value="Clavaminate synthase-like"/>
    <property type="match status" value="2"/>
</dbReference>
<dbReference type="eggNOG" id="KOG3888">
    <property type="taxonomic scope" value="Eukaryota"/>
</dbReference>
<dbReference type="STRING" id="7918.ENSLOCP00000007808"/>
<keyword evidence="1" id="KW-0560">Oxidoreductase</keyword>
<dbReference type="GeneTree" id="ENSGT00530000063582"/>
<dbReference type="FunFam" id="3.60.130.10:FF:000052">
    <property type="entry name" value="Gamma-butyrobetaine hydroxylase 1"/>
    <property type="match status" value="1"/>
</dbReference>
<accession>W5MHE9</accession>
<dbReference type="EMBL" id="AHAT01030781">
    <property type="status" value="NOT_ANNOTATED_CDS"/>
    <property type="molecule type" value="Genomic_DNA"/>
</dbReference>